<dbReference type="AlphaFoldDB" id="M6UQ92"/>
<evidence type="ECO:0000313" key="1">
    <source>
        <dbReference type="EMBL" id="EMO39418.1"/>
    </source>
</evidence>
<comment type="caution">
    <text evidence="1">The sequence shown here is derived from an EMBL/GenBank/DDBJ whole genome shotgun (WGS) entry which is preliminary data.</text>
</comment>
<reference evidence="1 2" key="1">
    <citation type="submission" date="2013-01" db="EMBL/GenBank/DDBJ databases">
        <authorList>
            <person name="Harkins D.M."/>
            <person name="Durkin A.S."/>
            <person name="Brinkac L.M."/>
            <person name="Haft D.H."/>
            <person name="Selengut J.D."/>
            <person name="Sanka R."/>
            <person name="DePew J."/>
            <person name="Purushe J."/>
            <person name="Matthias M.A."/>
            <person name="Vinetz J.M."/>
            <person name="Sutton G.G."/>
            <person name="Nierman W.C."/>
            <person name="Fouts D.E."/>
        </authorList>
    </citation>
    <scope>NUCLEOTIDE SEQUENCE [LARGE SCALE GENOMIC DNA]</scope>
    <source>
        <strain evidence="1 2">ZUN142</strain>
    </source>
</reference>
<name>M6UQ92_9LEPT</name>
<dbReference type="EMBL" id="AHOP02000054">
    <property type="protein sequence ID" value="EMO39418.1"/>
    <property type="molecule type" value="Genomic_DNA"/>
</dbReference>
<organism evidence="1 2">
    <name type="scientific">Leptospira noguchii serovar Autumnalis str. ZUN142</name>
    <dbReference type="NCBI Taxonomy" id="1085540"/>
    <lineage>
        <taxon>Bacteria</taxon>
        <taxon>Pseudomonadati</taxon>
        <taxon>Spirochaetota</taxon>
        <taxon>Spirochaetia</taxon>
        <taxon>Leptospirales</taxon>
        <taxon>Leptospiraceae</taxon>
        <taxon>Leptospira</taxon>
    </lineage>
</organism>
<protein>
    <submittedName>
        <fullName evidence="1">Uncharacterized protein</fullName>
    </submittedName>
</protein>
<sequence>MSRCVLKSKNKFKVSLSFTQGLNFFPKNERDQNLKPPERICKKYPRTKVFFAFSD</sequence>
<gene>
    <name evidence="1" type="ORF">LEP1GSC186_1128</name>
</gene>
<dbReference type="Proteomes" id="UP000012153">
    <property type="component" value="Unassembled WGS sequence"/>
</dbReference>
<evidence type="ECO:0000313" key="2">
    <source>
        <dbReference type="Proteomes" id="UP000012153"/>
    </source>
</evidence>
<accession>M6UQ92</accession>
<proteinExistence type="predicted"/>